<comment type="caution">
    <text evidence="3">The sequence shown here is derived from an EMBL/GenBank/DDBJ whole genome shotgun (WGS) entry which is preliminary data.</text>
</comment>
<organism evidence="3 4">
    <name type="scientific">Plantactinospora soyae</name>
    <dbReference type="NCBI Taxonomy" id="1544732"/>
    <lineage>
        <taxon>Bacteria</taxon>
        <taxon>Bacillati</taxon>
        <taxon>Actinomycetota</taxon>
        <taxon>Actinomycetes</taxon>
        <taxon>Micromonosporales</taxon>
        <taxon>Micromonosporaceae</taxon>
        <taxon>Plantactinospora</taxon>
    </lineage>
</organism>
<keyword evidence="4" id="KW-1185">Reference proteome</keyword>
<dbReference type="AlphaFoldDB" id="A0A927MB54"/>
<keyword evidence="2" id="KW-1133">Transmembrane helix</keyword>
<proteinExistence type="predicted"/>
<keyword evidence="2" id="KW-0472">Membrane</keyword>
<accession>A0A927MB54</accession>
<dbReference type="Proteomes" id="UP000649753">
    <property type="component" value="Unassembled WGS sequence"/>
</dbReference>
<dbReference type="RefSeq" id="WP_192769287.1">
    <property type="nucleotide sequence ID" value="NZ_JADBEB010000001.1"/>
</dbReference>
<sequence length="98" mass="10765">MVTDFVAHLPQALSWPFLIALLIMIVPRVLDRIPGIIRACTLRRLGKAVDEKADWQREETVARVLKLMSEFDRQPVSGEPDDAGADQSGTADGTPPSP</sequence>
<evidence type="ECO:0000256" key="2">
    <source>
        <dbReference type="SAM" id="Phobius"/>
    </source>
</evidence>
<feature type="region of interest" description="Disordered" evidence="1">
    <location>
        <begin position="71"/>
        <end position="98"/>
    </location>
</feature>
<reference evidence="3" key="1">
    <citation type="submission" date="2020-10" db="EMBL/GenBank/DDBJ databases">
        <title>Sequencing the genomes of 1000 actinobacteria strains.</title>
        <authorList>
            <person name="Klenk H.-P."/>
        </authorList>
    </citation>
    <scope>NUCLEOTIDE SEQUENCE</scope>
    <source>
        <strain evidence="3">DSM 46832</strain>
    </source>
</reference>
<keyword evidence="2" id="KW-0812">Transmembrane</keyword>
<name>A0A927MB54_9ACTN</name>
<evidence type="ECO:0000313" key="3">
    <source>
        <dbReference type="EMBL" id="MBE1489906.1"/>
    </source>
</evidence>
<feature type="transmembrane region" description="Helical" evidence="2">
    <location>
        <begin position="12"/>
        <end position="30"/>
    </location>
</feature>
<evidence type="ECO:0000256" key="1">
    <source>
        <dbReference type="SAM" id="MobiDB-lite"/>
    </source>
</evidence>
<evidence type="ECO:0000313" key="4">
    <source>
        <dbReference type="Proteomes" id="UP000649753"/>
    </source>
</evidence>
<gene>
    <name evidence="3" type="ORF">H4W31_005544</name>
</gene>
<dbReference type="EMBL" id="JADBEB010000001">
    <property type="protein sequence ID" value="MBE1489906.1"/>
    <property type="molecule type" value="Genomic_DNA"/>
</dbReference>
<protein>
    <submittedName>
        <fullName evidence="3">Uncharacterized protein</fullName>
    </submittedName>
</protein>